<accession>A0ABW4W2F0</accession>
<evidence type="ECO:0000313" key="2">
    <source>
        <dbReference type="Proteomes" id="UP001597383"/>
    </source>
</evidence>
<sequence length="147" mass="16929">MSKKTSIEIYLNFRKHEPNWDFSLFAISEKLGITPTDTKKVGEWNTPKRRSTFTEWIYSTGAIETIDFEMGLEKIVDTFKDKVDTINEIKKELGVETSICAVTHVIDGNSPGYSFPVEVMKFAVSIDTFIEIDEYVYGFVENDLDEY</sequence>
<name>A0ABW4W2F0_9BACI</name>
<proteinExistence type="predicted"/>
<evidence type="ECO:0000313" key="1">
    <source>
        <dbReference type="EMBL" id="MFD2045035.1"/>
    </source>
</evidence>
<dbReference type="InterPro" id="IPR025459">
    <property type="entry name" value="DUF4279"/>
</dbReference>
<reference evidence="2" key="1">
    <citation type="journal article" date="2019" name="Int. J. Syst. Evol. Microbiol.">
        <title>The Global Catalogue of Microorganisms (GCM) 10K type strain sequencing project: providing services to taxonomists for standard genome sequencing and annotation.</title>
        <authorList>
            <consortium name="The Broad Institute Genomics Platform"/>
            <consortium name="The Broad Institute Genome Sequencing Center for Infectious Disease"/>
            <person name="Wu L."/>
            <person name="Ma J."/>
        </authorList>
    </citation>
    <scope>NUCLEOTIDE SEQUENCE [LARGE SCALE GENOMIC DNA]</scope>
    <source>
        <strain evidence="2">R28</strain>
    </source>
</reference>
<dbReference type="RefSeq" id="WP_377557644.1">
    <property type="nucleotide sequence ID" value="NZ_JBHUHQ010000016.1"/>
</dbReference>
<dbReference type="EMBL" id="JBHUHQ010000016">
    <property type="protein sequence ID" value="MFD2045035.1"/>
    <property type="molecule type" value="Genomic_DNA"/>
</dbReference>
<comment type="caution">
    <text evidence="1">The sequence shown here is derived from an EMBL/GenBank/DDBJ whole genome shotgun (WGS) entry which is preliminary data.</text>
</comment>
<dbReference type="Proteomes" id="UP001597383">
    <property type="component" value="Unassembled WGS sequence"/>
</dbReference>
<protein>
    <submittedName>
        <fullName evidence="1">DUF4279 domain-containing protein</fullName>
    </submittedName>
</protein>
<dbReference type="Pfam" id="PF14106">
    <property type="entry name" value="DUF4279"/>
    <property type="match status" value="1"/>
</dbReference>
<gene>
    <name evidence="1" type="ORF">ACFSJF_12200</name>
</gene>
<organism evidence="1 2">
    <name type="scientific">Ornithinibacillus salinisoli</name>
    <dbReference type="NCBI Taxonomy" id="1848459"/>
    <lineage>
        <taxon>Bacteria</taxon>
        <taxon>Bacillati</taxon>
        <taxon>Bacillota</taxon>
        <taxon>Bacilli</taxon>
        <taxon>Bacillales</taxon>
        <taxon>Bacillaceae</taxon>
        <taxon>Ornithinibacillus</taxon>
    </lineage>
</organism>
<keyword evidence="2" id="KW-1185">Reference proteome</keyword>